<organism evidence="1 2">
    <name type="scientific">Pseudomonas phage UAVern</name>
    <dbReference type="NCBI Taxonomy" id="2856997"/>
    <lineage>
        <taxon>Viruses</taxon>
        <taxon>Duplodnaviria</taxon>
        <taxon>Heunggongvirae</taxon>
        <taxon>Uroviricota</taxon>
        <taxon>Caudoviricetes</taxon>
        <taxon>Vandenendeviridae</taxon>
        <taxon>Gorskivirinae</taxon>
        <taxon>Uavernvirus</taxon>
        <taxon>Uavernvirus uavern</taxon>
    </lineage>
</organism>
<evidence type="ECO:0000313" key="2">
    <source>
        <dbReference type="Proteomes" id="UP001058093"/>
    </source>
</evidence>
<reference evidence="1" key="1">
    <citation type="submission" date="2021-07" db="EMBL/GenBank/DDBJ databases">
        <title>Complete genome sequence and phylogenomic analysis of the two lytic bacteriophage isolated from terrestrial biotopes of Antarctica.</title>
        <authorList>
            <person name="Holovan V."/>
            <person name="Rabalski L."/>
            <person name="Zlatohurska M."/>
            <person name="Andriichuk O."/>
            <person name="Budzanivska I."/>
            <person name="Shevchenko O."/>
            <person name="Gupalo A."/>
        </authorList>
    </citation>
    <scope>NUCLEOTIDE SEQUENCE</scope>
</reference>
<dbReference type="SUPFAM" id="SSF102405">
    <property type="entry name" value="MCP/YpsA-like"/>
    <property type="match status" value="1"/>
</dbReference>
<dbReference type="Gene3D" id="3.40.50.450">
    <property type="match status" value="1"/>
</dbReference>
<keyword evidence="2" id="KW-1185">Reference proteome</keyword>
<name>A0A975YYQ3_9CAUD</name>
<gene>
    <name evidence="1" type="ORF">uav_157</name>
</gene>
<dbReference type="Proteomes" id="UP001058093">
    <property type="component" value="Segment"/>
</dbReference>
<sequence>MKFYTGVGSRETPDPILEMMTKLGKKLAADGWTLRSGGALGADSAFELGWFDWYANQTPWPNQPQAEIYLPWDGYNGHDRDGLFGANINPEKDDKELYMRAELIAEHMHPNWAACKRGARAMHSRNVYQVLGQDLKTPSKMLVAWTRLTKAGQPMGGTATAIRLAEKHGIACFNLNKEVDFERIQIYLGE</sequence>
<protein>
    <submittedName>
        <fullName evidence="1">DNA processing protein A</fullName>
    </submittedName>
</protein>
<evidence type="ECO:0000313" key="1">
    <source>
        <dbReference type="EMBL" id="QYW06688.1"/>
    </source>
</evidence>
<accession>A0A975YYQ3</accession>
<proteinExistence type="predicted"/>
<dbReference type="EMBL" id="MZ605293">
    <property type="protein sequence ID" value="QYW06688.1"/>
    <property type="molecule type" value="Genomic_DNA"/>
</dbReference>